<sequence length="48" mass="5156">MLHDAIDSIISSIEIVGPSPGEASTRVVPRAPDLETNVGEVKPMRTLR</sequence>
<proteinExistence type="predicted"/>
<comment type="caution">
    <text evidence="1">The sequence shown here is derived from an EMBL/GenBank/DDBJ whole genome shotgun (WGS) entry which is preliminary data.</text>
</comment>
<reference evidence="1" key="1">
    <citation type="submission" date="2021-03" db="EMBL/GenBank/DDBJ databases">
        <title>Genomic Encyclopedia of Type Strains, Phase IV (KMG-IV): sequencing the most valuable type-strain genomes for metagenomic binning, comparative biology and taxonomic classification.</title>
        <authorList>
            <person name="Goeker M."/>
        </authorList>
    </citation>
    <scope>NUCLEOTIDE SEQUENCE</scope>
    <source>
        <strain evidence="1">DSM 18131</strain>
    </source>
</reference>
<gene>
    <name evidence="1" type="ORF">J2Z19_003160</name>
</gene>
<name>A0ACC5SX98_ENSAD</name>
<accession>A0ACC5SX98</accession>
<keyword evidence="2" id="KW-1185">Reference proteome</keyword>
<organism evidence="1 2">
    <name type="scientific">Ensifer adhaerens</name>
    <name type="common">Sinorhizobium morelense</name>
    <dbReference type="NCBI Taxonomy" id="106592"/>
    <lineage>
        <taxon>Bacteria</taxon>
        <taxon>Pseudomonadati</taxon>
        <taxon>Pseudomonadota</taxon>
        <taxon>Alphaproteobacteria</taxon>
        <taxon>Hyphomicrobiales</taxon>
        <taxon>Rhizobiaceae</taxon>
        <taxon>Sinorhizobium/Ensifer group</taxon>
        <taxon>Ensifer</taxon>
    </lineage>
</organism>
<evidence type="ECO:0000313" key="1">
    <source>
        <dbReference type="EMBL" id="MBP1873445.1"/>
    </source>
</evidence>
<dbReference type="Proteomes" id="UP000823773">
    <property type="component" value="Unassembled WGS sequence"/>
</dbReference>
<dbReference type="EMBL" id="JAGGJR010000004">
    <property type="protein sequence ID" value="MBP1873445.1"/>
    <property type="molecule type" value="Genomic_DNA"/>
</dbReference>
<evidence type="ECO:0000313" key="2">
    <source>
        <dbReference type="Proteomes" id="UP000823773"/>
    </source>
</evidence>
<protein>
    <submittedName>
        <fullName evidence="1">Uncharacterized protein</fullName>
    </submittedName>
</protein>